<proteinExistence type="predicted"/>
<dbReference type="OrthoDB" id="4951332at2"/>
<reference evidence="1 2" key="1">
    <citation type="submission" date="2019-07" db="EMBL/GenBank/DDBJ databases">
        <title>Analysis of the biochemical properties, biological activity and biotechnological potential of siderophores and biosurfactants produced by Antarctic psychrotolerant bacteria.</title>
        <authorList>
            <person name="Styczynski M."/>
            <person name="Krucon T."/>
            <person name="Decewicz P."/>
            <person name="Dziewit L."/>
        </authorList>
    </citation>
    <scope>NUCLEOTIDE SEQUENCE [LARGE SCALE GENOMIC DNA]</scope>
    <source>
        <strain evidence="1 2">ANT_H27</strain>
    </source>
</reference>
<dbReference type="RefSeq" id="WP_149618801.1">
    <property type="nucleotide sequence ID" value="NZ_VOBL01000003.1"/>
</dbReference>
<sequence length="90" mass="9448">MAPSIPVLPLLDVQRSVAELRLAGSWHSYHVSDAAALAVALANAAAPPYWDPVARALTVRIPRTGNPAGQVLIFSLSEFSLAFPDATLVG</sequence>
<dbReference type="Proteomes" id="UP000323856">
    <property type="component" value="Unassembled WGS sequence"/>
</dbReference>
<dbReference type="AlphaFoldDB" id="A0A5B0ELG0"/>
<dbReference type="EMBL" id="VOBL01000003">
    <property type="protein sequence ID" value="KAA0978995.1"/>
    <property type="molecule type" value="Genomic_DNA"/>
</dbReference>
<name>A0A5B0ELG0_9MICC</name>
<evidence type="ECO:0000313" key="1">
    <source>
        <dbReference type="EMBL" id="KAA0978995.1"/>
    </source>
</evidence>
<protein>
    <submittedName>
        <fullName evidence="1">Uncharacterized protein</fullName>
    </submittedName>
</protein>
<comment type="caution">
    <text evidence="1">The sequence shown here is derived from an EMBL/GenBank/DDBJ whole genome shotgun (WGS) entry which is preliminary data.</text>
</comment>
<accession>A0A5B0ELG0</accession>
<evidence type="ECO:0000313" key="2">
    <source>
        <dbReference type="Proteomes" id="UP000323856"/>
    </source>
</evidence>
<organism evidence="1 2">
    <name type="scientific">Paeniglutamicibacter gangotriensis</name>
    <dbReference type="NCBI Taxonomy" id="254787"/>
    <lineage>
        <taxon>Bacteria</taxon>
        <taxon>Bacillati</taxon>
        <taxon>Actinomycetota</taxon>
        <taxon>Actinomycetes</taxon>
        <taxon>Micrococcales</taxon>
        <taxon>Micrococcaceae</taxon>
        <taxon>Paeniglutamicibacter</taxon>
    </lineage>
</organism>
<gene>
    <name evidence="1" type="ORF">FQ154_04400</name>
</gene>